<dbReference type="Proteomes" id="UP000198122">
    <property type="component" value="Unassembled WGS sequence"/>
</dbReference>
<dbReference type="OrthoDB" id="8221452at2"/>
<dbReference type="EMBL" id="FYEZ01000004">
    <property type="protein sequence ID" value="SNC74282.1"/>
    <property type="molecule type" value="Genomic_DNA"/>
</dbReference>
<keyword evidence="1" id="KW-0620">Polyamine biosynthesis</keyword>
<keyword evidence="3" id="KW-1185">Reference proteome</keyword>
<dbReference type="InterPro" id="IPR029063">
    <property type="entry name" value="SAM-dependent_MTases_sf"/>
</dbReference>
<evidence type="ECO:0000313" key="2">
    <source>
        <dbReference type="EMBL" id="SNC74282.1"/>
    </source>
</evidence>
<dbReference type="SUPFAM" id="SSF53335">
    <property type="entry name" value="S-adenosyl-L-methionine-dependent methyltransferases"/>
    <property type="match status" value="1"/>
</dbReference>
<reference evidence="2 3" key="1">
    <citation type="submission" date="2017-06" db="EMBL/GenBank/DDBJ databases">
        <authorList>
            <person name="Kim H.J."/>
            <person name="Triplett B.A."/>
        </authorList>
    </citation>
    <scope>NUCLEOTIDE SEQUENCE [LARGE SCALE GENOMIC DNA]</scope>
    <source>
        <strain evidence="2 3">DSM 22179</strain>
    </source>
</reference>
<evidence type="ECO:0008006" key="4">
    <source>
        <dbReference type="Google" id="ProtNLM"/>
    </source>
</evidence>
<evidence type="ECO:0000256" key="1">
    <source>
        <dbReference type="ARBA" id="ARBA00023115"/>
    </source>
</evidence>
<organism evidence="2 3">
    <name type="scientific">Kytococcus aerolatus</name>
    <dbReference type="NCBI Taxonomy" id="592308"/>
    <lineage>
        <taxon>Bacteria</taxon>
        <taxon>Bacillati</taxon>
        <taxon>Actinomycetota</taxon>
        <taxon>Actinomycetes</taxon>
        <taxon>Micrococcales</taxon>
        <taxon>Kytococcaceae</taxon>
        <taxon>Kytococcus</taxon>
    </lineage>
</organism>
<dbReference type="GO" id="GO:0006596">
    <property type="term" value="P:polyamine biosynthetic process"/>
    <property type="evidence" value="ECO:0007669"/>
    <property type="project" value="UniProtKB-KW"/>
</dbReference>
<accession>A0A212U7P1</accession>
<dbReference type="NCBIfam" id="NF037959">
    <property type="entry name" value="MFS_SpdSyn"/>
    <property type="match status" value="1"/>
</dbReference>
<evidence type="ECO:0000313" key="3">
    <source>
        <dbReference type="Proteomes" id="UP000198122"/>
    </source>
</evidence>
<gene>
    <name evidence="2" type="ORF">SAMN05445756_2200</name>
</gene>
<dbReference type="RefSeq" id="WP_088819233.1">
    <property type="nucleotide sequence ID" value="NZ_FYEZ01000004.1"/>
</dbReference>
<proteinExistence type="predicted"/>
<dbReference type="Gene3D" id="3.40.50.150">
    <property type="entry name" value="Vaccinia Virus protein VP39"/>
    <property type="match status" value="1"/>
</dbReference>
<sequence length="242" mass="26068">MSRLALEPGERGGTVVLRDGRPQSFVDLDDPEHLEFPYVQHLAMVLDTLAAHPAPERLGVTHVGGAGLTMARWVQHTRPGSPQIVLEPDAELTERVRAELPLPRGHRIRVRPQDGLTGVRGLKDASADAVVVDAFDDGEVPADLLTPDFAADCRRVVRGGGVLTMNLADTPGLARARRLARAWAEAGWSGPLVMVATREVMRGKQPGNVVLVAGPDGAARDWVGALRARTVRMAFPTDVRTI</sequence>
<dbReference type="PANTHER" id="PTHR43317:SF1">
    <property type="entry name" value="THERMOSPERMINE SYNTHASE ACAULIS5"/>
    <property type="match status" value="1"/>
</dbReference>
<name>A0A212U7P1_9MICO</name>
<dbReference type="PANTHER" id="PTHR43317">
    <property type="entry name" value="THERMOSPERMINE SYNTHASE ACAULIS5"/>
    <property type="match status" value="1"/>
</dbReference>
<dbReference type="AlphaFoldDB" id="A0A212U7P1"/>
<protein>
    <recommendedName>
        <fullName evidence="4">Spermidine synthase</fullName>
    </recommendedName>
</protein>